<keyword evidence="2" id="KW-0813">Transport</keyword>
<name>A0A9P0P359_ACAOB</name>
<feature type="region of interest" description="Disordered" evidence="7">
    <location>
        <begin position="280"/>
        <end position="375"/>
    </location>
</feature>
<keyword evidence="5" id="KW-0653">Protein transport</keyword>
<feature type="compositionally biased region" description="Basic and acidic residues" evidence="7">
    <location>
        <begin position="295"/>
        <end position="308"/>
    </location>
</feature>
<evidence type="ECO:0000256" key="1">
    <source>
        <dbReference type="ARBA" id="ARBA00004172"/>
    </source>
</evidence>
<dbReference type="PANTHER" id="PTHR15746:SF23">
    <property type="entry name" value="RAB11 INTERACTING PROTEIN, ISOFORM A"/>
    <property type="match status" value="1"/>
</dbReference>
<keyword evidence="3" id="KW-0597">Phosphoprotein</keyword>
<dbReference type="OrthoDB" id="8956628at2759"/>
<evidence type="ECO:0000256" key="5">
    <source>
        <dbReference type="ARBA" id="ARBA00022927"/>
    </source>
</evidence>
<feature type="compositionally biased region" description="Basic and acidic residues" evidence="7">
    <location>
        <begin position="347"/>
        <end position="374"/>
    </location>
</feature>
<dbReference type="Pfam" id="PF09457">
    <property type="entry name" value="RBD-FIP"/>
    <property type="match status" value="1"/>
</dbReference>
<feature type="compositionally biased region" description="Acidic residues" evidence="7">
    <location>
        <begin position="227"/>
        <end position="237"/>
    </location>
</feature>
<feature type="compositionally biased region" description="Polar residues" evidence="7">
    <location>
        <begin position="314"/>
        <end position="326"/>
    </location>
</feature>
<evidence type="ECO:0000259" key="8">
    <source>
        <dbReference type="PROSITE" id="PS50004"/>
    </source>
</evidence>
<comment type="subcellular location">
    <subcellularLocation>
        <location evidence="1">Recycling endosome</location>
    </subcellularLocation>
</comment>
<evidence type="ECO:0000313" key="11">
    <source>
        <dbReference type="Proteomes" id="UP001152888"/>
    </source>
</evidence>
<gene>
    <name evidence="10" type="ORF">ACAOBT_LOCUS6110</name>
</gene>
<evidence type="ECO:0000256" key="4">
    <source>
        <dbReference type="ARBA" id="ARBA00022753"/>
    </source>
</evidence>
<dbReference type="PROSITE" id="PS51511">
    <property type="entry name" value="FIP_RBD"/>
    <property type="match status" value="1"/>
</dbReference>
<feature type="domain" description="FIP-RBD" evidence="9">
    <location>
        <begin position="419"/>
        <end position="481"/>
    </location>
</feature>
<keyword evidence="11" id="KW-1185">Reference proteome</keyword>
<dbReference type="Pfam" id="PF00168">
    <property type="entry name" value="C2"/>
    <property type="match status" value="1"/>
</dbReference>
<feature type="region of interest" description="Disordered" evidence="7">
    <location>
        <begin position="191"/>
        <end position="237"/>
    </location>
</feature>
<organism evidence="10 11">
    <name type="scientific">Acanthoscelides obtectus</name>
    <name type="common">Bean weevil</name>
    <name type="synonym">Bruchus obtectus</name>
    <dbReference type="NCBI Taxonomy" id="200917"/>
    <lineage>
        <taxon>Eukaryota</taxon>
        <taxon>Metazoa</taxon>
        <taxon>Ecdysozoa</taxon>
        <taxon>Arthropoda</taxon>
        <taxon>Hexapoda</taxon>
        <taxon>Insecta</taxon>
        <taxon>Pterygota</taxon>
        <taxon>Neoptera</taxon>
        <taxon>Endopterygota</taxon>
        <taxon>Coleoptera</taxon>
        <taxon>Polyphaga</taxon>
        <taxon>Cucujiformia</taxon>
        <taxon>Chrysomeloidea</taxon>
        <taxon>Chrysomelidae</taxon>
        <taxon>Bruchinae</taxon>
        <taxon>Bruchini</taxon>
        <taxon>Acanthoscelides</taxon>
    </lineage>
</organism>
<reference evidence="10" key="1">
    <citation type="submission" date="2022-03" db="EMBL/GenBank/DDBJ databases">
        <authorList>
            <person name="Sayadi A."/>
        </authorList>
    </citation>
    <scope>NUCLEOTIDE SEQUENCE</scope>
</reference>
<dbReference type="GO" id="GO:0045055">
    <property type="term" value="P:regulated exocytosis"/>
    <property type="evidence" value="ECO:0007669"/>
    <property type="project" value="TreeGrafter"/>
</dbReference>
<dbReference type="SUPFAM" id="SSF144270">
    <property type="entry name" value="Eferin C-derminal domain-like"/>
    <property type="match status" value="1"/>
</dbReference>
<evidence type="ECO:0000256" key="3">
    <source>
        <dbReference type="ARBA" id="ARBA00022553"/>
    </source>
</evidence>
<evidence type="ECO:0000259" key="9">
    <source>
        <dbReference type="PROSITE" id="PS51511"/>
    </source>
</evidence>
<dbReference type="SMART" id="SM00239">
    <property type="entry name" value="C2"/>
    <property type="match status" value="1"/>
</dbReference>
<dbReference type="GO" id="GO:0015031">
    <property type="term" value="P:protein transport"/>
    <property type="evidence" value="ECO:0007669"/>
    <property type="project" value="UniProtKB-KW"/>
</dbReference>
<accession>A0A9P0P359</accession>
<evidence type="ECO:0000256" key="6">
    <source>
        <dbReference type="SAM" id="Coils"/>
    </source>
</evidence>
<dbReference type="Gene3D" id="1.20.5.2440">
    <property type="match status" value="1"/>
</dbReference>
<evidence type="ECO:0000256" key="7">
    <source>
        <dbReference type="SAM" id="MobiDB-lite"/>
    </source>
</evidence>
<evidence type="ECO:0000256" key="2">
    <source>
        <dbReference type="ARBA" id="ARBA00022448"/>
    </source>
</evidence>
<dbReference type="InterPro" id="IPR037789">
    <property type="entry name" value="FIP_classI"/>
</dbReference>
<protein>
    <recommendedName>
        <fullName evidence="12">Rab11 family-interacting protein 2</fullName>
    </recommendedName>
</protein>
<feature type="coiled-coil region" evidence="6">
    <location>
        <begin position="435"/>
        <end position="469"/>
    </location>
</feature>
<dbReference type="SUPFAM" id="SSF49562">
    <property type="entry name" value="C2 domain (Calcium/lipid-binding domain, CaLB)"/>
    <property type="match status" value="1"/>
</dbReference>
<dbReference type="InterPro" id="IPR000008">
    <property type="entry name" value="C2_dom"/>
</dbReference>
<dbReference type="PROSITE" id="PS50004">
    <property type="entry name" value="C2"/>
    <property type="match status" value="1"/>
</dbReference>
<evidence type="ECO:0008006" key="12">
    <source>
        <dbReference type="Google" id="ProtNLM"/>
    </source>
</evidence>
<dbReference type="EMBL" id="CAKOFQ010006721">
    <property type="protein sequence ID" value="CAH1964999.1"/>
    <property type="molecule type" value="Genomic_DNA"/>
</dbReference>
<keyword evidence="6" id="KW-0175">Coiled coil</keyword>
<sequence length="496" mass="56012">MWCPTHVQVTVQKAECELFKGKNSTNDCFVTIALGKIKYETSVKEKAGRQVEWHEECELPIPDQGNTAEIILTVLHRNYLGIDEFLGRVTIPLHSLDIYERPKNKWYTLQSKTGSEKKNKERGKLEVKIGFTVKSGSLTNLSKKEKHKSSIGGLSAVAQSVGGSLMSLGSVEKRKGIKKFAKSIGSKMHLKVKKKGHEDDDSSVGSMGSLYNRVNNPEKFRSRQTLEDADPGVVSDEDEFTFDDLSHKSSASSLSQPSTHINASPIIKVSSFENITPSDSFKKIEEGSLPPTKPPRAELLRPQDEWESKLVGNKSKTPSRPGSSESLNRRSWDAASKLATQIEEDPKDLLEPPQTKKDKPKTPETPKKEEKEGMFSKFKSKNFRMDKEINSEHDKINNLRERIIIGGENETIKVTPTNNSKISNELLQKFKGKTREDLILELNESRSDLEKQKKKLKDLEDYLDDLLLRVMETTPRILQNPYVQCKLAHKQYSQST</sequence>
<dbReference type="GO" id="GO:0055037">
    <property type="term" value="C:recycling endosome"/>
    <property type="evidence" value="ECO:0007669"/>
    <property type="project" value="UniProtKB-SubCell"/>
</dbReference>
<keyword evidence="4" id="KW-0967">Endosome</keyword>
<feature type="compositionally biased region" description="Basic and acidic residues" evidence="7">
    <location>
        <begin position="216"/>
        <end position="226"/>
    </location>
</feature>
<dbReference type="PANTHER" id="PTHR15746">
    <property type="entry name" value="RAB11-RELATED"/>
    <property type="match status" value="1"/>
</dbReference>
<proteinExistence type="predicted"/>
<dbReference type="GO" id="GO:0031267">
    <property type="term" value="F:small GTPase binding"/>
    <property type="evidence" value="ECO:0007669"/>
    <property type="project" value="InterPro"/>
</dbReference>
<dbReference type="Proteomes" id="UP001152888">
    <property type="component" value="Unassembled WGS sequence"/>
</dbReference>
<dbReference type="InterPro" id="IPR035892">
    <property type="entry name" value="C2_domain_sf"/>
</dbReference>
<dbReference type="InterPro" id="IPR019018">
    <property type="entry name" value="Rab-bd_FIP-RBD"/>
</dbReference>
<feature type="domain" description="C2" evidence="8">
    <location>
        <begin position="1"/>
        <end position="107"/>
    </location>
</feature>
<evidence type="ECO:0000313" key="10">
    <source>
        <dbReference type="EMBL" id="CAH1964999.1"/>
    </source>
</evidence>
<comment type="caution">
    <text evidence="10">The sequence shown here is derived from an EMBL/GenBank/DDBJ whole genome shotgun (WGS) entry which is preliminary data.</text>
</comment>
<dbReference type="Gene3D" id="2.60.40.150">
    <property type="entry name" value="C2 domain"/>
    <property type="match status" value="1"/>
</dbReference>
<dbReference type="InterPro" id="IPR037245">
    <property type="entry name" value="FIP-RBD_C_sf"/>
</dbReference>
<dbReference type="FunFam" id="2.60.40.150:FF:000151">
    <property type="entry name" value="Rab11 family-interacting protein 1"/>
    <property type="match status" value="1"/>
</dbReference>
<dbReference type="AlphaFoldDB" id="A0A9P0P359"/>